<comment type="caution">
    <text evidence="2">The sequence shown here is derived from an EMBL/GenBank/DDBJ whole genome shotgun (WGS) entry which is preliminary data.</text>
</comment>
<protein>
    <submittedName>
        <fullName evidence="2">Uncharacterized protein</fullName>
    </submittedName>
</protein>
<evidence type="ECO:0000313" key="2">
    <source>
        <dbReference type="EMBL" id="KAG2306309.1"/>
    </source>
</evidence>
<proteinExistence type="predicted"/>
<sequence length="142" mass="15841">MPHRRLVCHQRGWRWDVITIVVCVCSNEGDPGDPEHLEEKVKRWQIDGQGEEGIFRDPDGVKRGVCGSVEAGRAEHDGEQGDVDENQKRGDSQRCPSDSLKPRGGDDIRRFGFDITRSNPSVGFLSLNAIQSDTFRAVLAPQ</sequence>
<feature type="compositionally biased region" description="Basic and acidic residues" evidence="1">
    <location>
        <begin position="72"/>
        <end position="92"/>
    </location>
</feature>
<dbReference type="Proteomes" id="UP000886595">
    <property type="component" value="Unassembled WGS sequence"/>
</dbReference>
<reference evidence="2 3" key="1">
    <citation type="submission" date="2020-02" db="EMBL/GenBank/DDBJ databases">
        <authorList>
            <person name="Ma Q."/>
            <person name="Huang Y."/>
            <person name="Song X."/>
            <person name="Pei D."/>
        </authorList>
    </citation>
    <scope>NUCLEOTIDE SEQUENCE [LARGE SCALE GENOMIC DNA]</scope>
    <source>
        <strain evidence="2">Sxm20200214</strain>
        <tissue evidence="2">Leaf</tissue>
    </source>
</reference>
<organism evidence="2 3">
    <name type="scientific">Brassica carinata</name>
    <name type="common">Ethiopian mustard</name>
    <name type="synonym">Abyssinian cabbage</name>
    <dbReference type="NCBI Taxonomy" id="52824"/>
    <lineage>
        <taxon>Eukaryota</taxon>
        <taxon>Viridiplantae</taxon>
        <taxon>Streptophyta</taxon>
        <taxon>Embryophyta</taxon>
        <taxon>Tracheophyta</taxon>
        <taxon>Spermatophyta</taxon>
        <taxon>Magnoliopsida</taxon>
        <taxon>eudicotyledons</taxon>
        <taxon>Gunneridae</taxon>
        <taxon>Pentapetalae</taxon>
        <taxon>rosids</taxon>
        <taxon>malvids</taxon>
        <taxon>Brassicales</taxon>
        <taxon>Brassicaceae</taxon>
        <taxon>Brassiceae</taxon>
        <taxon>Brassica</taxon>
    </lineage>
</organism>
<accession>A0A8X7SKS4</accession>
<gene>
    <name evidence="2" type="ORF">Bca52824_026057</name>
</gene>
<dbReference type="EMBL" id="JAAMPC010000006">
    <property type="protein sequence ID" value="KAG2306309.1"/>
    <property type="molecule type" value="Genomic_DNA"/>
</dbReference>
<evidence type="ECO:0000313" key="3">
    <source>
        <dbReference type="Proteomes" id="UP000886595"/>
    </source>
</evidence>
<evidence type="ECO:0000256" key="1">
    <source>
        <dbReference type="SAM" id="MobiDB-lite"/>
    </source>
</evidence>
<feature type="region of interest" description="Disordered" evidence="1">
    <location>
        <begin position="71"/>
        <end position="107"/>
    </location>
</feature>
<keyword evidence="3" id="KW-1185">Reference proteome</keyword>
<dbReference type="AlphaFoldDB" id="A0A8X7SKS4"/>
<name>A0A8X7SKS4_BRACI</name>